<dbReference type="SUPFAM" id="SSF102588">
    <property type="entry name" value="LmbE-like"/>
    <property type="match status" value="1"/>
</dbReference>
<reference evidence="2" key="1">
    <citation type="journal article" date="2019" name="Int. J. Syst. Evol. Microbiol.">
        <title>The Global Catalogue of Microorganisms (GCM) 10K type strain sequencing project: providing services to taxonomists for standard genome sequencing and annotation.</title>
        <authorList>
            <consortium name="The Broad Institute Genomics Platform"/>
            <consortium name="The Broad Institute Genome Sequencing Center for Infectious Disease"/>
            <person name="Wu L."/>
            <person name="Ma J."/>
        </authorList>
    </citation>
    <scope>NUCLEOTIDE SEQUENCE [LARGE SCALE GENOMIC DNA]</scope>
    <source>
        <strain evidence="2">KCTC 52487</strain>
    </source>
</reference>
<proteinExistence type="predicted"/>
<comment type="caution">
    <text evidence="1">The sequence shown here is derived from an EMBL/GenBank/DDBJ whole genome shotgun (WGS) entry which is preliminary data.</text>
</comment>
<sequence length="196" mass="21917">MLLGIFAHSDDADIWCGGTLLRYAEVGSVAVFIDHCDMQRVNEARCAAEVLKYRLVVQEISRASVVEMILELRPSVIFTHHFDDVHPDHRRVSAIVTAAAIETKIQIGLPRQIFACDSYASRLRSATIEPTMLISIDNWVEGKIAAISMHESQPVEHFVDMSLRQTAFWGLRVGCKHAEAFVELPLLGRISNSAIF</sequence>
<keyword evidence="2" id="KW-1185">Reference proteome</keyword>
<accession>A0ABV6ZWY8</accession>
<dbReference type="Gene3D" id="3.40.50.10320">
    <property type="entry name" value="LmbE-like"/>
    <property type="match status" value="1"/>
</dbReference>
<dbReference type="InterPro" id="IPR024078">
    <property type="entry name" value="LmbE-like_dom_sf"/>
</dbReference>
<evidence type="ECO:0000313" key="1">
    <source>
        <dbReference type="EMBL" id="MFC2925952.1"/>
    </source>
</evidence>
<dbReference type="EMBL" id="JBHRSV010000012">
    <property type="protein sequence ID" value="MFC2925952.1"/>
    <property type="molecule type" value="Genomic_DNA"/>
</dbReference>
<dbReference type="GO" id="GO:0016787">
    <property type="term" value="F:hydrolase activity"/>
    <property type="evidence" value="ECO:0007669"/>
    <property type="project" value="UniProtKB-KW"/>
</dbReference>
<organism evidence="1 2">
    <name type="scientific">Hyphobacterium vulgare</name>
    <dbReference type="NCBI Taxonomy" id="1736751"/>
    <lineage>
        <taxon>Bacteria</taxon>
        <taxon>Pseudomonadati</taxon>
        <taxon>Pseudomonadota</taxon>
        <taxon>Alphaproteobacteria</taxon>
        <taxon>Maricaulales</taxon>
        <taxon>Maricaulaceae</taxon>
        <taxon>Hyphobacterium</taxon>
    </lineage>
</organism>
<gene>
    <name evidence="1" type="ORF">ACFOOR_07525</name>
</gene>
<evidence type="ECO:0000313" key="2">
    <source>
        <dbReference type="Proteomes" id="UP001595379"/>
    </source>
</evidence>
<protein>
    <submittedName>
        <fullName evidence="1">PIG-L deacetylase family protein</fullName>
        <ecNumber evidence="1">3.5.1.-</ecNumber>
    </submittedName>
</protein>
<dbReference type="EC" id="3.5.1.-" evidence="1"/>
<dbReference type="RefSeq" id="WP_343164861.1">
    <property type="nucleotide sequence ID" value="NZ_JBHRSV010000012.1"/>
</dbReference>
<dbReference type="Proteomes" id="UP001595379">
    <property type="component" value="Unassembled WGS sequence"/>
</dbReference>
<dbReference type="Pfam" id="PF02585">
    <property type="entry name" value="PIG-L"/>
    <property type="match status" value="1"/>
</dbReference>
<keyword evidence="1" id="KW-0378">Hydrolase</keyword>
<dbReference type="InterPro" id="IPR003737">
    <property type="entry name" value="GlcNAc_PI_deacetylase-related"/>
</dbReference>
<name>A0ABV6ZWY8_9PROT</name>